<keyword evidence="3" id="KW-0689">Ribosomal protein</keyword>
<dbReference type="InterPro" id="IPR052482">
    <property type="entry name" value="mtLSU_mL37"/>
</dbReference>
<keyword evidence="4" id="KW-0496">Mitochondrion</keyword>
<dbReference type="EMBL" id="JARGDH010000004">
    <property type="protein sequence ID" value="KAL0269219.1"/>
    <property type="molecule type" value="Genomic_DNA"/>
</dbReference>
<protein>
    <recommendedName>
        <fullName evidence="7">Large ribosomal subunit protein mL37</fullName>
    </recommendedName>
    <alternativeName>
        <fullName evidence="8">39S ribosomal protein L37, mitochondrial</fullName>
    </alternativeName>
</protein>
<evidence type="ECO:0000313" key="9">
    <source>
        <dbReference type="EMBL" id="KAL0269219.1"/>
    </source>
</evidence>
<comment type="subcellular location">
    <subcellularLocation>
        <location evidence="1">Mitochondrion</location>
    </subcellularLocation>
</comment>
<dbReference type="AlphaFoldDB" id="A0AAW2HH40"/>
<dbReference type="GO" id="GO:0006412">
    <property type="term" value="P:translation"/>
    <property type="evidence" value="ECO:0007669"/>
    <property type="project" value="InterPro"/>
</dbReference>
<dbReference type="GO" id="GO:1990904">
    <property type="term" value="C:ribonucleoprotein complex"/>
    <property type="evidence" value="ECO:0007669"/>
    <property type="project" value="UniProtKB-KW"/>
</dbReference>
<evidence type="ECO:0000256" key="3">
    <source>
        <dbReference type="ARBA" id="ARBA00022980"/>
    </source>
</evidence>
<dbReference type="GO" id="GO:0003735">
    <property type="term" value="F:structural constituent of ribosome"/>
    <property type="evidence" value="ECO:0007669"/>
    <property type="project" value="InterPro"/>
</dbReference>
<gene>
    <name evidence="9" type="ORF">PYX00_007025</name>
</gene>
<evidence type="ECO:0000256" key="4">
    <source>
        <dbReference type="ARBA" id="ARBA00023128"/>
    </source>
</evidence>
<keyword evidence="2" id="KW-0809">Transit peptide</keyword>
<proteinExistence type="inferred from homology"/>
<accession>A0AAW2HH40</accession>
<dbReference type="Pfam" id="PF07147">
    <property type="entry name" value="PDCD9"/>
    <property type="match status" value="1"/>
</dbReference>
<sequence>MRTTAVLNAVHIGRLIKEKWWRKGKLKLEGCRAQKVLTENNIKLYQYEDLEPKPLLMEEKNPLIPVELPLDKNHPDYKAEPCYIYGDNDVLVEGLEQAKILTKCEDIAQLPQSLIDAENKVELTDSFNEEVQRRILQSCVFDAHQEKLPKRKDPQRPAYNFPRDYGITDIRKNKLLLNNLVQLCDQYTSTFDKSISNDALFIYPMRAFGKLIQLELSAEVAVRSLTPLSPPKETENDERNPIKDMYPIHCTISLKPNHFYNKQNFFAFSGTKMPYIHTVFFSFNKTEVMNLYEEPVTTDQILGRNLMKGFAVASSQARALYGDDVTELEKPVVIQIVMADEGNIHFSVFQLNSLDVENENGKKNLYWNSPIISLYDQCQYINGIPMLEGFNPDVMKRMMAFYRNQ</sequence>
<keyword evidence="5" id="KW-0687">Ribonucleoprotein</keyword>
<evidence type="ECO:0000256" key="2">
    <source>
        <dbReference type="ARBA" id="ARBA00022946"/>
    </source>
</evidence>
<organism evidence="9">
    <name type="scientific">Menopon gallinae</name>
    <name type="common">poultry shaft louse</name>
    <dbReference type="NCBI Taxonomy" id="328185"/>
    <lineage>
        <taxon>Eukaryota</taxon>
        <taxon>Metazoa</taxon>
        <taxon>Ecdysozoa</taxon>
        <taxon>Arthropoda</taxon>
        <taxon>Hexapoda</taxon>
        <taxon>Insecta</taxon>
        <taxon>Pterygota</taxon>
        <taxon>Neoptera</taxon>
        <taxon>Paraneoptera</taxon>
        <taxon>Psocodea</taxon>
        <taxon>Troctomorpha</taxon>
        <taxon>Phthiraptera</taxon>
        <taxon>Amblycera</taxon>
        <taxon>Menoponidae</taxon>
        <taxon>Menopon</taxon>
    </lineage>
</organism>
<evidence type="ECO:0000256" key="8">
    <source>
        <dbReference type="ARBA" id="ARBA00041617"/>
    </source>
</evidence>
<dbReference type="InterPro" id="IPR010793">
    <property type="entry name" value="Ribosomal_mL37/mL65"/>
</dbReference>
<dbReference type="PANTHER" id="PTHR15889">
    <property type="entry name" value="MITOCHONDRIAL RIBOSOMAL PROTEIN L37"/>
    <property type="match status" value="1"/>
</dbReference>
<dbReference type="GO" id="GO:0005739">
    <property type="term" value="C:mitochondrion"/>
    <property type="evidence" value="ECO:0007669"/>
    <property type="project" value="UniProtKB-SubCell"/>
</dbReference>
<dbReference type="GO" id="GO:0005840">
    <property type="term" value="C:ribosome"/>
    <property type="evidence" value="ECO:0007669"/>
    <property type="project" value="UniProtKB-KW"/>
</dbReference>
<evidence type="ECO:0000256" key="1">
    <source>
        <dbReference type="ARBA" id="ARBA00004173"/>
    </source>
</evidence>
<dbReference type="PANTHER" id="PTHR15889:SF2">
    <property type="entry name" value="LARGE RIBOSOMAL SUBUNIT PROTEIN ML37"/>
    <property type="match status" value="1"/>
</dbReference>
<comment type="caution">
    <text evidence="9">The sequence shown here is derived from an EMBL/GenBank/DDBJ whole genome shotgun (WGS) entry which is preliminary data.</text>
</comment>
<comment type="similarity">
    <text evidence="6">Belongs to the mitochondrion-specific ribosomal protein mL37 family.</text>
</comment>
<name>A0AAW2HH40_9NEOP</name>
<evidence type="ECO:0000256" key="7">
    <source>
        <dbReference type="ARBA" id="ARBA00039442"/>
    </source>
</evidence>
<evidence type="ECO:0000256" key="5">
    <source>
        <dbReference type="ARBA" id="ARBA00023274"/>
    </source>
</evidence>
<reference evidence="9" key="1">
    <citation type="journal article" date="2024" name="Gigascience">
        <title>Chromosome-level genome of the poultry shaft louse Menopon gallinae provides insight into the host-switching and adaptive evolution of parasitic lice.</title>
        <authorList>
            <person name="Xu Y."/>
            <person name="Ma L."/>
            <person name="Liu S."/>
            <person name="Liang Y."/>
            <person name="Liu Q."/>
            <person name="He Z."/>
            <person name="Tian L."/>
            <person name="Duan Y."/>
            <person name="Cai W."/>
            <person name="Li H."/>
            <person name="Song F."/>
        </authorList>
    </citation>
    <scope>NUCLEOTIDE SEQUENCE</scope>
    <source>
        <strain evidence="9">Cailab_2023a</strain>
    </source>
</reference>
<evidence type="ECO:0000256" key="6">
    <source>
        <dbReference type="ARBA" id="ARBA00037985"/>
    </source>
</evidence>